<evidence type="ECO:0000259" key="1">
    <source>
        <dbReference type="PROSITE" id="PS50994"/>
    </source>
</evidence>
<dbReference type="InterPro" id="IPR036397">
    <property type="entry name" value="RNaseH_sf"/>
</dbReference>
<proteinExistence type="predicted"/>
<dbReference type="PROSITE" id="PS50994">
    <property type="entry name" value="INTEGRASE"/>
    <property type="match status" value="1"/>
</dbReference>
<dbReference type="PANTHER" id="PTHR47515">
    <property type="entry name" value="LOW CALCIUM RESPONSE LOCUS PROTEIN T"/>
    <property type="match status" value="1"/>
</dbReference>
<keyword evidence="3" id="KW-1185">Reference proteome</keyword>
<dbReference type="PANTHER" id="PTHR47515:SF1">
    <property type="entry name" value="BLR2054 PROTEIN"/>
    <property type="match status" value="1"/>
</dbReference>
<organism evidence="2 3">
    <name type="scientific">Sphingomonas glacialis</name>
    <dbReference type="NCBI Taxonomy" id="658225"/>
    <lineage>
        <taxon>Bacteria</taxon>
        <taxon>Pseudomonadati</taxon>
        <taxon>Pseudomonadota</taxon>
        <taxon>Alphaproteobacteria</taxon>
        <taxon>Sphingomonadales</taxon>
        <taxon>Sphingomonadaceae</taxon>
        <taxon>Sphingomonas</taxon>
    </lineage>
</organism>
<evidence type="ECO:0000313" key="2">
    <source>
        <dbReference type="EMBL" id="GHH06884.1"/>
    </source>
</evidence>
<reference evidence="3" key="1">
    <citation type="journal article" date="2019" name="Int. J. Syst. Evol. Microbiol.">
        <title>The Global Catalogue of Microorganisms (GCM) 10K type strain sequencing project: providing services to taxonomists for standard genome sequencing and annotation.</title>
        <authorList>
            <consortium name="The Broad Institute Genomics Platform"/>
            <consortium name="The Broad Institute Genome Sequencing Center for Infectious Disease"/>
            <person name="Wu L."/>
            <person name="Ma J."/>
        </authorList>
    </citation>
    <scope>NUCLEOTIDE SEQUENCE [LARGE SCALE GENOMIC DNA]</scope>
    <source>
        <strain evidence="3">CGMCC 1.8957</strain>
    </source>
</reference>
<gene>
    <name evidence="2" type="ORF">GCM10008023_00340</name>
</gene>
<dbReference type="Gene3D" id="3.30.420.10">
    <property type="entry name" value="Ribonuclease H-like superfamily/Ribonuclease H"/>
    <property type="match status" value="1"/>
</dbReference>
<dbReference type="InterPro" id="IPR001584">
    <property type="entry name" value="Integrase_cat-core"/>
</dbReference>
<comment type="caution">
    <text evidence="2">The sequence shown here is derived from an EMBL/GenBank/DDBJ whole genome shotgun (WGS) entry which is preliminary data.</text>
</comment>
<name>A0ABQ3L6E7_9SPHN</name>
<dbReference type="SUPFAM" id="SSF53098">
    <property type="entry name" value="Ribonuclease H-like"/>
    <property type="match status" value="1"/>
</dbReference>
<dbReference type="EMBL" id="BNAQ01000001">
    <property type="protein sequence ID" value="GHH06884.1"/>
    <property type="molecule type" value="Genomic_DNA"/>
</dbReference>
<feature type="domain" description="Integrase catalytic" evidence="1">
    <location>
        <begin position="1"/>
        <end position="145"/>
    </location>
</feature>
<dbReference type="InterPro" id="IPR012337">
    <property type="entry name" value="RNaseH-like_sf"/>
</dbReference>
<sequence>MDFVHDQLATGSKLRILTVIDTFSRFSPAVVPRFSFRAPDVIAVLDRVCGGVGYPASIRVDQGSKFISRDLDRWAYMRGVVLDFSRPGTPTDNAFIESFNGTFRAECLNQHWCMSLEDAVGKCETWRRDYNEVRPHGPPWPAGTG</sequence>
<dbReference type="Pfam" id="PF13683">
    <property type="entry name" value="rve_3"/>
    <property type="match status" value="1"/>
</dbReference>
<dbReference type="Proteomes" id="UP000652430">
    <property type="component" value="Unassembled WGS sequence"/>
</dbReference>
<protein>
    <recommendedName>
        <fullName evidence="1">Integrase catalytic domain-containing protein</fullName>
    </recommendedName>
</protein>
<accession>A0ABQ3L6E7</accession>
<evidence type="ECO:0000313" key="3">
    <source>
        <dbReference type="Proteomes" id="UP000652430"/>
    </source>
</evidence>